<dbReference type="SUPFAM" id="SSF50993">
    <property type="entry name" value="Peptidase/esterase 'gauge' domain"/>
    <property type="match status" value="1"/>
</dbReference>
<accession>A0ABM1TQB0</accession>
<dbReference type="SUPFAM" id="SSF53474">
    <property type="entry name" value="alpha/beta-Hydrolases"/>
    <property type="match status" value="1"/>
</dbReference>
<dbReference type="InterPro" id="IPR001375">
    <property type="entry name" value="Peptidase_S9_cat"/>
</dbReference>
<organism evidence="10 11">
    <name type="scientific">Limulus polyphemus</name>
    <name type="common">Atlantic horseshoe crab</name>
    <dbReference type="NCBI Taxonomy" id="6850"/>
    <lineage>
        <taxon>Eukaryota</taxon>
        <taxon>Metazoa</taxon>
        <taxon>Ecdysozoa</taxon>
        <taxon>Arthropoda</taxon>
        <taxon>Chelicerata</taxon>
        <taxon>Merostomata</taxon>
        <taxon>Xiphosura</taxon>
        <taxon>Limulidae</taxon>
        <taxon>Limulus</taxon>
    </lineage>
</organism>
<evidence type="ECO:0000256" key="5">
    <source>
        <dbReference type="ARBA" id="ARBA00022801"/>
    </source>
</evidence>
<keyword evidence="10" id="KW-1185">Reference proteome</keyword>
<dbReference type="InterPro" id="IPR002470">
    <property type="entry name" value="Peptidase_S9A"/>
</dbReference>
<dbReference type="PANTHER" id="PTHR42881">
    <property type="entry name" value="PROLYL ENDOPEPTIDASE"/>
    <property type="match status" value="1"/>
</dbReference>
<dbReference type="GeneID" id="106473979"/>
<comment type="similarity">
    <text evidence="2 7">Belongs to the peptidase S9A family.</text>
</comment>
<evidence type="ECO:0000256" key="1">
    <source>
        <dbReference type="ARBA" id="ARBA00001070"/>
    </source>
</evidence>
<evidence type="ECO:0000256" key="3">
    <source>
        <dbReference type="ARBA" id="ARBA00016310"/>
    </source>
</evidence>
<dbReference type="Pfam" id="PF02897">
    <property type="entry name" value="Peptidase_S9_N"/>
    <property type="match status" value="1"/>
</dbReference>
<evidence type="ECO:0000259" key="8">
    <source>
        <dbReference type="Pfam" id="PF00326"/>
    </source>
</evidence>
<dbReference type="PRINTS" id="PR00862">
    <property type="entry name" value="PROLIGOPTASE"/>
</dbReference>
<evidence type="ECO:0000256" key="4">
    <source>
        <dbReference type="ARBA" id="ARBA00022670"/>
    </source>
</evidence>
<protein>
    <recommendedName>
        <fullName evidence="3 7">Prolyl endopeptidase</fullName>
        <ecNumber evidence="7">3.4.21.-</ecNumber>
    </recommendedName>
</protein>
<evidence type="ECO:0000313" key="11">
    <source>
        <dbReference type="RefSeq" id="XP_022258066.1"/>
    </source>
</evidence>
<keyword evidence="6 7" id="KW-0720">Serine protease</keyword>
<dbReference type="PANTHER" id="PTHR42881:SF2">
    <property type="entry name" value="PROLYL ENDOPEPTIDASE"/>
    <property type="match status" value="1"/>
</dbReference>
<dbReference type="Gene3D" id="3.40.50.1820">
    <property type="entry name" value="alpha/beta hydrolase"/>
    <property type="match status" value="1"/>
</dbReference>
<proteinExistence type="inferred from homology"/>
<gene>
    <name evidence="11" type="primary">LOC106473979</name>
</gene>
<keyword evidence="5 7" id="KW-0378">Hydrolase</keyword>
<feature type="domain" description="Peptidase S9A N-terminal" evidence="9">
    <location>
        <begin position="1"/>
        <end position="69"/>
    </location>
</feature>
<evidence type="ECO:0000259" key="9">
    <source>
        <dbReference type="Pfam" id="PF02897"/>
    </source>
</evidence>
<evidence type="ECO:0000256" key="6">
    <source>
        <dbReference type="ARBA" id="ARBA00022825"/>
    </source>
</evidence>
<name>A0ABM1TQB0_LIMPO</name>
<feature type="domain" description="Peptidase S9 prolyl oligopeptidase catalytic" evidence="8">
    <location>
        <begin position="129"/>
        <end position="348"/>
    </location>
</feature>
<reference evidence="11" key="1">
    <citation type="submission" date="2025-08" db="UniProtKB">
        <authorList>
            <consortium name="RefSeq"/>
        </authorList>
    </citation>
    <scope>IDENTIFICATION</scope>
    <source>
        <tissue evidence="11">Muscle</tissue>
    </source>
</reference>
<evidence type="ECO:0000256" key="2">
    <source>
        <dbReference type="ARBA" id="ARBA00005228"/>
    </source>
</evidence>
<dbReference type="InterPro" id="IPR023302">
    <property type="entry name" value="Pept_S9A_N"/>
</dbReference>
<sequence>MHDVKNILQINDLKTGEKITTLPLEVGTIIGFSGKKKDKEIFYQFTSFLTPGVIYHCDLTKENLEPKVFREIKLPGFDASLFSTNQVFYPSKDGTNIPMFIVHRKDVVLDGSSSCLLYGYGGFNISIQPSFSVSRLMYMQHLGGILAVANIRGGGEYGETWHDGGKLLNKQIVFDDFQAGAEYLIKNRYTNSKKLIINGGSNGGLLVGACTNQRPDLFGCVICQVGVMDMLRYHKFTIGHAWRTEFGSAENREQFHYIYKYSPLHNIQVPSNGVQYPAMLLLTADQDDRVVPLHSLKYIAELQRTVGSSDKQKNPLLIRIDTKAGHGAGKPTSKIIEELTDIYSFIIVSLGLEFKP</sequence>
<dbReference type="EC" id="3.4.21.-" evidence="7"/>
<dbReference type="InterPro" id="IPR029058">
    <property type="entry name" value="AB_hydrolase_fold"/>
</dbReference>
<evidence type="ECO:0000256" key="7">
    <source>
        <dbReference type="RuleBase" id="RU368024"/>
    </source>
</evidence>
<dbReference type="Pfam" id="PF00326">
    <property type="entry name" value="Peptidase_S9"/>
    <property type="match status" value="1"/>
</dbReference>
<comment type="catalytic activity">
    <reaction evidence="1">
        <text>Hydrolysis of Pro-|-Xaa &gt;&gt; Ala-|-Xaa in oligopeptides.</text>
        <dbReference type="EC" id="3.4.21.26"/>
    </reaction>
</comment>
<dbReference type="Proteomes" id="UP000694941">
    <property type="component" value="Unplaced"/>
</dbReference>
<dbReference type="InterPro" id="IPR051167">
    <property type="entry name" value="Prolyl_oligopep/macrocyclase"/>
</dbReference>
<keyword evidence="4 7" id="KW-0645">Protease</keyword>
<evidence type="ECO:0000313" key="10">
    <source>
        <dbReference type="Proteomes" id="UP000694941"/>
    </source>
</evidence>
<dbReference type="RefSeq" id="XP_022258066.1">
    <property type="nucleotide sequence ID" value="XM_022402358.1"/>
</dbReference>